<proteinExistence type="predicted"/>
<protein>
    <submittedName>
        <fullName evidence="2">32989_t:CDS:1</fullName>
    </submittedName>
</protein>
<dbReference type="EMBL" id="CAJVQB010096256">
    <property type="protein sequence ID" value="CAG8849445.1"/>
    <property type="molecule type" value="Genomic_DNA"/>
</dbReference>
<evidence type="ECO:0000313" key="3">
    <source>
        <dbReference type="Proteomes" id="UP000789901"/>
    </source>
</evidence>
<comment type="caution">
    <text evidence="2">The sequence shown here is derived from an EMBL/GenBank/DDBJ whole genome shotgun (WGS) entry which is preliminary data.</text>
</comment>
<reference evidence="2 3" key="1">
    <citation type="submission" date="2021-06" db="EMBL/GenBank/DDBJ databases">
        <authorList>
            <person name="Kallberg Y."/>
            <person name="Tangrot J."/>
            <person name="Rosling A."/>
        </authorList>
    </citation>
    <scope>NUCLEOTIDE SEQUENCE [LARGE SCALE GENOMIC DNA]</scope>
    <source>
        <strain evidence="2 3">120-4 pot B 10/14</strain>
    </source>
</reference>
<gene>
    <name evidence="2" type="ORF">GMARGA_LOCUS39720</name>
</gene>
<keyword evidence="3" id="KW-1185">Reference proteome</keyword>
<evidence type="ECO:0000313" key="2">
    <source>
        <dbReference type="EMBL" id="CAG8849445.1"/>
    </source>
</evidence>
<feature type="region of interest" description="Disordered" evidence="1">
    <location>
        <begin position="18"/>
        <end position="63"/>
    </location>
</feature>
<sequence>PTLSTDTTYIGIMIHTSTMKDKTQSHQNESIPKKQHATAPPTIRDDFKESEKRHTMTLRTWEK</sequence>
<feature type="non-terminal residue" evidence="2">
    <location>
        <position position="1"/>
    </location>
</feature>
<evidence type="ECO:0000256" key="1">
    <source>
        <dbReference type="SAM" id="MobiDB-lite"/>
    </source>
</evidence>
<name>A0ABN7X9A4_GIGMA</name>
<accession>A0ABN7X9A4</accession>
<organism evidence="2 3">
    <name type="scientific">Gigaspora margarita</name>
    <dbReference type="NCBI Taxonomy" id="4874"/>
    <lineage>
        <taxon>Eukaryota</taxon>
        <taxon>Fungi</taxon>
        <taxon>Fungi incertae sedis</taxon>
        <taxon>Mucoromycota</taxon>
        <taxon>Glomeromycotina</taxon>
        <taxon>Glomeromycetes</taxon>
        <taxon>Diversisporales</taxon>
        <taxon>Gigasporaceae</taxon>
        <taxon>Gigaspora</taxon>
    </lineage>
</organism>
<dbReference type="Proteomes" id="UP000789901">
    <property type="component" value="Unassembled WGS sequence"/>
</dbReference>
<feature type="compositionally biased region" description="Basic and acidic residues" evidence="1">
    <location>
        <begin position="43"/>
        <end position="63"/>
    </location>
</feature>